<dbReference type="InterPro" id="IPR052155">
    <property type="entry name" value="Biofilm_reg_signaling"/>
</dbReference>
<dbReference type="EMBL" id="JBHRXV010000017">
    <property type="protein sequence ID" value="MFC3714487.1"/>
    <property type="molecule type" value="Genomic_DNA"/>
</dbReference>
<dbReference type="InterPro" id="IPR007892">
    <property type="entry name" value="CHASE4"/>
</dbReference>
<comment type="caution">
    <text evidence="4">The sequence shown here is derived from an EMBL/GenBank/DDBJ whole genome shotgun (WGS) entry which is preliminary data.</text>
</comment>
<dbReference type="InterPro" id="IPR000160">
    <property type="entry name" value="GGDEF_dom"/>
</dbReference>
<dbReference type="CDD" id="cd01949">
    <property type="entry name" value="GGDEF"/>
    <property type="match status" value="1"/>
</dbReference>
<dbReference type="PROSITE" id="PS50887">
    <property type="entry name" value="GGDEF"/>
    <property type="match status" value="1"/>
</dbReference>
<dbReference type="PANTHER" id="PTHR44757">
    <property type="entry name" value="DIGUANYLATE CYCLASE DGCP"/>
    <property type="match status" value="1"/>
</dbReference>
<organism evidence="4 5">
    <name type="scientific">Sphingoaurantiacus capsulatus</name>
    <dbReference type="NCBI Taxonomy" id="1771310"/>
    <lineage>
        <taxon>Bacteria</taxon>
        <taxon>Pseudomonadati</taxon>
        <taxon>Pseudomonadota</taxon>
        <taxon>Alphaproteobacteria</taxon>
        <taxon>Sphingomonadales</taxon>
        <taxon>Sphingosinicellaceae</taxon>
        <taxon>Sphingoaurantiacus</taxon>
    </lineage>
</organism>
<dbReference type="InterPro" id="IPR035919">
    <property type="entry name" value="EAL_sf"/>
</dbReference>
<dbReference type="CDD" id="cd01948">
    <property type="entry name" value="EAL"/>
    <property type="match status" value="1"/>
</dbReference>
<dbReference type="InterPro" id="IPR001633">
    <property type="entry name" value="EAL_dom"/>
</dbReference>
<feature type="domain" description="EAL" evidence="2">
    <location>
        <begin position="469"/>
        <end position="717"/>
    </location>
</feature>
<dbReference type="Pfam" id="PF00563">
    <property type="entry name" value="EAL"/>
    <property type="match status" value="1"/>
</dbReference>
<dbReference type="RefSeq" id="WP_380864152.1">
    <property type="nucleotide sequence ID" value="NZ_JBHRXV010000017.1"/>
</dbReference>
<dbReference type="SUPFAM" id="SSF141868">
    <property type="entry name" value="EAL domain-like"/>
    <property type="match status" value="1"/>
</dbReference>
<dbReference type="NCBIfam" id="TIGR00254">
    <property type="entry name" value="GGDEF"/>
    <property type="match status" value="1"/>
</dbReference>
<evidence type="ECO:0000313" key="5">
    <source>
        <dbReference type="Proteomes" id="UP001595615"/>
    </source>
</evidence>
<dbReference type="InterPro" id="IPR043128">
    <property type="entry name" value="Rev_trsase/Diguanyl_cyclase"/>
</dbReference>
<sequence length="721" mass="76988">MAGAIAAFASRTPASLRLASATATGIRQLHMMVALIAPLLMLLSIAFMAQQQNTDAQGRERSRAASLLDYVKQEAALLGRDNAEWNDAYRAAVIGHDLRWMDENWGPDAFGLLDYHDAFLVDAGGKTLYASVLGTRSARTARQLIGDPLTLLLDRAHKTGAATGYCRYDGGVAVISVDRVRPIDPALRMAGAPDRLLVTVKRLDAGVLSALEMPSGFARLRVVLDDPGETSAAFVGVDGKPFAWLAWNGRSPGLASALAVLPVAVLLFILLAYAGLVGARTAKRWAEQVIANEAAARSLAELDPLTELPNRRAFVERLQAELARSPDMAVVYIDLDGFKAINDAFGHLTGDMLLAAAAERIALVSANDPGGRLARLGGDEFAIALAGADALPRAQRVAIGILNAFAHPVEHGGRQVYLGCSLGIAPAEPGIAAIELIRHADVAMYAAKAGGKRQWRGYEPAMDAGRDTRHQIAVELRAALQQDAIDVCFQPIVDARSEHIVAAEALARWTSPTRGMVDPALFISVAEEAGLISELTRQVMRKAARAAAKWDISIAVNLSAAEAWDARFADSLLAILADSGLPANRLELEITEGFLLRDADNAREILSELRALGVKVALDDFGTGFASLTYLRKLPLDRLKLTREFLGEIVGEDNSRSLAAAIVQLGDSLGLPVTAEGVETAEQAALLRDAGCTRLQGWYYGKPVAAAHLTRRLKQNVAPAV</sequence>
<dbReference type="Gene3D" id="3.20.20.450">
    <property type="entry name" value="EAL domain"/>
    <property type="match status" value="1"/>
</dbReference>
<keyword evidence="1" id="KW-0812">Transmembrane</keyword>
<dbReference type="PANTHER" id="PTHR44757:SF2">
    <property type="entry name" value="BIOFILM ARCHITECTURE MAINTENANCE PROTEIN MBAA"/>
    <property type="match status" value="1"/>
</dbReference>
<dbReference type="Pfam" id="PF00990">
    <property type="entry name" value="GGDEF"/>
    <property type="match status" value="1"/>
</dbReference>
<dbReference type="Proteomes" id="UP001595615">
    <property type="component" value="Unassembled WGS sequence"/>
</dbReference>
<keyword evidence="1" id="KW-1133">Transmembrane helix</keyword>
<dbReference type="SMART" id="SM00052">
    <property type="entry name" value="EAL"/>
    <property type="match status" value="1"/>
</dbReference>
<reference evidence="5" key="1">
    <citation type="journal article" date="2019" name="Int. J. Syst. Evol. Microbiol.">
        <title>The Global Catalogue of Microorganisms (GCM) 10K type strain sequencing project: providing services to taxonomists for standard genome sequencing and annotation.</title>
        <authorList>
            <consortium name="The Broad Institute Genomics Platform"/>
            <consortium name="The Broad Institute Genome Sequencing Center for Infectious Disease"/>
            <person name="Wu L."/>
            <person name="Ma J."/>
        </authorList>
    </citation>
    <scope>NUCLEOTIDE SEQUENCE [LARGE SCALE GENOMIC DNA]</scope>
    <source>
        <strain evidence="5">KCTC 42644</strain>
    </source>
</reference>
<evidence type="ECO:0000259" key="3">
    <source>
        <dbReference type="PROSITE" id="PS50887"/>
    </source>
</evidence>
<proteinExistence type="predicted"/>
<accession>A0ABV7XHP4</accession>
<dbReference type="Gene3D" id="3.30.70.270">
    <property type="match status" value="1"/>
</dbReference>
<keyword evidence="5" id="KW-1185">Reference proteome</keyword>
<protein>
    <submittedName>
        <fullName evidence="4">Bifunctional diguanylate cyclase/phosphodiesterase</fullName>
    </submittedName>
</protein>
<dbReference type="InterPro" id="IPR029787">
    <property type="entry name" value="Nucleotide_cyclase"/>
</dbReference>
<gene>
    <name evidence="4" type="ORF">ACFOMD_18110</name>
</gene>
<evidence type="ECO:0000259" key="2">
    <source>
        <dbReference type="PROSITE" id="PS50883"/>
    </source>
</evidence>
<feature type="domain" description="GGDEF" evidence="3">
    <location>
        <begin position="326"/>
        <end position="460"/>
    </location>
</feature>
<dbReference type="SMART" id="SM00267">
    <property type="entry name" value="GGDEF"/>
    <property type="match status" value="1"/>
</dbReference>
<evidence type="ECO:0000256" key="1">
    <source>
        <dbReference type="SAM" id="Phobius"/>
    </source>
</evidence>
<name>A0ABV7XHP4_9SPHN</name>
<feature type="transmembrane region" description="Helical" evidence="1">
    <location>
        <begin position="29"/>
        <end position="49"/>
    </location>
</feature>
<dbReference type="SUPFAM" id="SSF55073">
    <property type="entry name" value="Nucleotide cyclase"/>
    <property type="match status" value="1"/>
</dbReference>
<keyword evidence="1" id="KW-0472">Membrane</keyword>
<evidence type="ECO:0000313" key="4">
    <source>
        <dbReference type="EMBL" id="MFC3714487.1"/>
    </source>
</evidence>
<dbReference type="Pfam" id="PF05228">
    <property type="entry name" value="CHASE4"/>
    <property type="match status" value="1"/>
</dbReference>
<dbReference type="PROSITE" id="PS50883">
    <property type="entry name" value="EAL"/>
    <property type="match status" value="1"/>
</dbReference>
<feature type="transmembrane region" description="Helical" evidence="1">
    <location>
        <begin position="254"/>
        <end position="276"/>
    </location>
</feature>